<sequence length="91" mass="10295">MRRYDWRIPAVTFHPDAKALVVIGLHADRRWVAKRVWEAGLRVFLVAPEGFARPDGSWFEYPLEVPRSGDVVVRRTAAAGVGELERLLGLV</sequence>
<accession>A0ABZ1RWC7</accession>
<evidence type="ECO:0000313" key="2">
    <source>
        <dbReference type="Proteomes" id="UP001432075"/>
    </source>
</evidence>
<keyword evidence="2" id="KW-1185">Reference proteome</keyword>
<reference evidence="1" key="1">
    <citation type="submission" date="2022-10" db="EMBL/GenBank/DDBJ databases">
        <title>The complete genomes of actinobacterial strains from the NBC collection.</title>
        <authorList>
            <person name="Joergensen T.S."/>
            <person name="Alvarez Arevalo M."/>
            <person name="Sterndorff E.B."/>
            <person name="Faurdal D."/>
            <person name="Vuksanovic O."/>
            <person name="Mourched A.-S."/>
            <person name="Charusanti P."/>
            <person name="Shaw S."/>
            <person name="Blin K."/>
            <person name="Weber T."/>
        </authorList>
    </citation>
    <scope>NUCLEOTIDE SEQUENCE</scope>
    <source>
        <strain evidence="1">NBC_00283</strain>
    </source>
</reference>
<dbReference type="EMBL" id="CP108057">
    <property type="protein sequence ID" value="WUO50661.1"/>
    <property type="molecule type" value="Genomic_DNA"/>
</dbReference>
<dbReference type="RefSeq" id="WP_328777409.1">
    <property type="nucleotide sequence ID" value="NZ_CP108057.1"/>
</dbReference>
<gene>
    <name evidence="1" type="ORF">OHU17_35200</name>
</gene>
<proteinExistence type="predicted"/>
<dbReference type="Proteomes" id="UP001432075">
    <property type="component" value="Chromosome"/>
</dbReference>
<evidence type="ECO:0000313" key="1">
    <source>
        <dbReference type="EMBL" id="WUO50661.1"/>
    </source>
</evidence>
<organism evidence="1 2">
    <name type="scientific">Streptomyces goshikiensis</name>
    <dbReference type="NCBI Taxonomy" id="1942"/>
    <lineage>
        <taxon>Bacteria</taxon>
        <taxon>Bacillati</taxon>
        <taxon>Actinomycetota</taxon>
        <taxon>Actinomycetes</taxon>
        <taxon>Kitasatosporales</taxon>
        <taxon>Streptomycetaceae</taxon>
        <taxon>Streptomyces</taxon>
    </lineage>
</organism>
<name>A0ABZ1RWC7_9ACTN</name>
<protein>
    <submittedName>
        <fullName evidence="1">Uncharacterized protein</fullName>
    </submittedName>
</protein>